<reference evidence="19" key="2">
    <citation type="submission" date="2025-09" db="UniProtKB">
        <authorList>
            <consortium name="Ensembl"/>
        </authorList>
    </citation>
    <scope>IDENTIFICATION</scope>
</reference>
<evidence type="ECO:0000256" key="8">
    <source>
        <dbReference type="ARBA" id="ARBA00022989"/>
    </source>
</evidence>
<comment type="catalytic activity">
    <reaction evidence="13">
        <text>a beta-D-galactosyl-(1-&gt;3)-N-acetyl-alpha-D-galactosaminyl derivative + CMP-N-acetyl-beta-neuraminate = a beta-D-galactosyl-(1-&gt;3)-[N-acetyl-alpha-neuraminyl-(2-&gt;6)]-N-acetyl-alpha-D-galactosaminyl derivative + CMP + H(+)</text>
        <dbReference type="Rhea" id="RHEA:11136"/>
        <dbReference type="ChEBI" id="CHEBI:15378"/>
        <dbReference type="ChEBI" id="CHEBI:57812"/>
        <dbReference type="ChEBI" id="CHEBI:60377"/>
        <dbReference type="ChEBI" id="CHEBI:133470"/>
        <dbReference type="ChEBI" id="CHEBI:140764"/>
        <dbReference type="EC" id="2.4.3.3"/>
    </reaction>
    <physiologicalReaction direction="left-to-right" evidence="13">
        <dbReference type="Rhea" id="RHEA:11137"/>
    </physiologicalReaction>
</comment>
<dbReference type="EC" id="2.4.3.3" evidence="14"/>
<evidence type="ECO:0000313" key="19">
    <source>
        <dbReference type="Ensembl" id="ENSEBUP00000001665.1"/>
    </source>
</evidence>
<evidence type="ECO:0000256" key="1">
    <source>
        <dbReference type="ARBA" id="ARBA00004323"/>
    </source>
</evidence>
<evidence type="ECO:0000256" key="10">
    <source>
        <dbReference type="ARBA" id="ARBA00023136"/>
    </source>
</evidence>
<accession>A0A8C4N5E1</accession>
<keyword evidence="9" id="KW-0333">Golgi apparatus</keyword>
<evidence type="ECO:0000256" key="16">
    <source>
        <dbReference type="ARBA" id="ARBA00052285"/>
    </source>
</evidence>
<dbReference type="Ensembl" id="ENSEBUT00000001996.1">
    <property type="protein sequence ID" value="ENSEBUP00000001665.1"/>
    <property type="gene ID" value="ENSEBUG00000001382.1"/>
</dbReference>
<keyword evidence="12" id="KW-0325">Glycoprotein</keyword>
<dbReference type="InterPro" id="IPR038578">
    <property type="entry name" value="GT29-like_sf"/>
</dbReference>
<dbReference type="PANTHER" id="PTHR45941">
    <property type="entry name" value="ALPHA-N-ACETYLGALACTOSAMINIDE ALPHA-2,6-SIALYLTRANSFERASE 2-LIKE-RELATED"/>
    <property type="match status" value="1"/>
</dbReference>
<evidence type="ECO:0000256" key="3">
    <source>
        <dbReference type="ARBA" id="ARBA00006003"/>
    </source>
</evidence>
<evidence type="ECO:0000256" key="12">
    <source>
        <dbReference type="ARBA" id="ARBA00023180"/>
    </source>
</evidence>
<keyword evidence="6 18" id="KW-0812">Transmembrane</keyword>
<evidence type="ECO:0000256" key="18">
    <source>
        <dbReference type="SAM" id="Phobius"/>
    </source>
</evidence>
<reference evidence="19" key="1">
    <citation type="submission" date="2025-08" db="UniProtKB">
        <authorList>
            <consortium name="Ensembl"/>
        </authorList>
    </citation>
    <scope>IDENTIFICATION</scope>
</reference>
<keyword evidence="5" id="KW-0808">Transferase</keyword>
<dbReference type="Proteomes" id="UP000694388">
    <property type="component" value="Unplaced"/>
</dbReference>
<keyword evidence="4" id="KW-0328">Glycosyltransferase</keyword>
<evidence type="ECO:0000256" key="15">
    <source>
        <dbReference type="ARBA" id="ARBA00050664"/>
    </source>
</evidence>
<evidence type="ECO:0000256" key="7">
    <source>
        <dbReference type="ARBA" id="ARBA00022968"/>
    </source>
</evidence>
<feature type="disulfide bond" evidence="17">
    <location>
        <begin position="174"/>
        <end position="340"/>
    </location>
</feature>
<comment type="similarity">
    <text evidence="3">Belongs to the glycosyltransferase 29 family.</text>
</comment>
<dbReference type="GO" id="GO:0001665">
    <property type="term" value="F:alpha-N-acetylgalactosaminide alpha-2,6-sialyltransferase activity"/>
    <property type="evidence" value="ECO:0007669"/>
    <property type="project" value="UniProtKB-EC"/>
</dbReference>
<evidence type="ECO:0000256" key="14">
    <source>
        <dbReference type="ARBA" id="ARBA00039109"/>
    </source>
</evidence>
<name>A0A8C4N5E1_EPTBU</name>
<evidence type="ECO:0000256" key="13">
    <source>
        <dbReference type="ARBA" id="ARBA00036348"/>
    </source>
</evidence>
<comment type="subcellular location">
    <subcellularLocation>
        <location evidence="1">Golgi apparatus membrane</location>
        <topology evidence="1">Single-pass type II membrane protein</topology>
    </subcellularLocation>
</comment>
<evidence type="ECO:0000256" key="11">
    <source>
        <dbReference type="ARBA" id="ARBA00023157"/>
    </source>
</evidence>
<dbReference type="FunFam" id="3.90.1480.20:FF:000015">
    <property type="entry name" value="Lactosylceramide alpha-2,3-sialyltransferase"/>
    <property type="match status" value="1"/>
</dbReference>
<evidence type="ECO:0000256" key="6">
    <source>
        <dbReference type="ARBA" id="ARBA00022692"/>
    </source>
</evidence>
<proteinExistence type="inferred from homology"/>
<dbReference type="PANTHER" id="PTHR45941:SF4">
    <property type="entry name" value="ST6 N-ACETYLGALACTOSAMINIDE ALPHA-2,6-SIALYLTRANSFERASE 2"/>
    <property type="match status" value="1"/>
</dbReference>
<evidence type="ECO:0000256" key="9">
    <source>
        <dbReference type="ARBA" id="ARBA00023034"/>
    </source>
</evidence>
<dbReference type="GeneTree" id="ENSGT00940000164863"/>
<comment type="catalytic activity">
    <reaction evidence="15">
        <text>a 3-O-[N-acetyl-alpha-neuraminyl-(2-&gt;3)-beta-D-galactosyl-(1-&gt;3)-N-acetyl-alpha-D-galactosaminyl]-L-threonyl-[protein] + CMP-N-acetyl-beta-neuraminate = a 3-O-{alpha-Neu5Ac-(2-&gt;3)-beta-D-Gal-(1-&gt;3)-[alpha-Neu5Ac-(2-&gt;6)]-alpha-D-GalNAc}-L-threonyl-[protein] + CMP + H(+)</text>
        <dbReference type="Rhea" id="RHEA:81659"/>
        <dbReference type="Rhea" id="RHEA-COMP:14417"/>
        <dbReference type="Rhea" id="RHEA-COMP:16763"/>
        <dbReference type="ChEBI" id="CHEBI:15378"/>
        <dbReference type="ChEBI" id="CHEBI:57812"/>
        <dbReference type="ChEBI" id="CHEBI:60377"/>
        <dbReference type="ChEBI" id="CHEBI:139598"/>
        <dbReference type="ChEBI" id="CHEBI:156398"/>
    </reaction>
    <physiologicalReaction direction="left-to-right" evidence="15">
        <dbReference type="Rhea" id="RHEA:81660"/>
    </physiologicalReaction>
</comment>
<keyword evidence="20" id="KW-1185">Reference proteome</keyword>
<keyword evidence="10 18" id="KW-0472">Membrane</keyword>
<dbReference type="Pfam" id="PF00777">
    <property type="entry name" value="Glyco_transf_29"/>
    <property type="match status" value="1"/>
</dbReference>
<dbReference type="Gene3D" id="3.90.1480.20">
    <property type="entry name" value="Glycosyl transferase family 29"/>
    <property type="match status" value="1"/>
</dbReference>
<comment type="catalytic activity">
    <reaction evidence="16">
        <text>a 3-O-[N-acetyl-alpha-D-galactosaminyl]-L-threonyl-[protein] + CMP-N-acetyl-beta-neuraminate = a 3-O-[N-acetyl-alpha-neuraminosyl-(2-&gt;6)-N-acetyl-alpha-D-galactosaminyl]-L-threonyl-[protein] + CMP + H(+)</text>
        <dbReference type="Rhea" id="RHEA:81643"/>
        <dbReference type="Rhea" id="RHEA-COMP:11689"/>
        <dbReference type="Rhea" id="RHEA-COMP:19720"/>
        <dbReference type="ChEBI" id="CHEBI:15378"/>
        <dbReference type="ChEBI" id="CHEBI:57812"/>
        <dbReference type="ChEBI" id="CHEBI:60377"/>
        <dbReference type="ChEBI" id="CHEBI:87075"/>
        <dbReference type="ChEBI" id="CHEBI:231970"/>
    </reaction>
    <physiologicalReaction direction="left-to-right" evidence="16">
        <dbReference type="Rhea" id="RHEA:81644"/>
    </physiologicalReaction>
</comment>
<dbReference type="PIRSF" id="PIRSF005557">
    <property type="entry name" value="Sialyl_trans"/>
    <property type="match status" value="1"/>
</dbReference>
<evidence type="ECO:0000256" key="2">
    <source>
        <dbReference type="ARBA" id="ARBA00004922"/>
    </source>
</evidence>
<keyword evidence="11" id="KW-1015">Disulfide bond</keyword>
<dbReference type="AlphaFoldDB" id="A0A8C4N5E1"/>
<keyword evidence="8 18" id="KW-1133">Transmembrane helix</keyword>
<evidence type="ECO:0000313" key="20">
    <source>
        <dbReference type="Proteomes" id="UP000694388"/>
    </source>
</evidence>
<comment type="pathway">
    <text evidence="2">Protein modification; protein glycosylation.</text>
</comment>
<organism evidence="19 20">
    <name type="scientific">Eptatretus burgeri</name>
    <name type="common">Inshore hagfish</name>
    <dbReference type="NCBI Taxonomy" id="7764"/>
    <lineage>
        <taxon>Eukaryota</taxon>
        <taxon>Metazoa</taxon>
        <taxon>Chordata</taxon>
        <taxon>Craniata</taxon>
        <taxon>Vertebrata</taxon>
        <taxon>Cyclostomata</taxon>
        <taxon>Myxini</taxon>
        <taxon>Myxiniformes</taxon>
        <taxon>Myxinidae</taxon>
        <taxon>Eptatretinae</taxon>
        <taxon>Eptatretus</taxon>
    </lineage>
</organism>
<evidence type="ECO:0000256" key="17">
    <source>
        <dbReference type="PIRSR" id="PIRSR005557-2"/>
    </source>
</evidence>
<sequence length="408" mass="46445">MWSVRVFVICSVFLVFFTIGLYSAVDLKSLHPSFLQSTGLKERELITTTQSQQFTTASWLGDSYASETPLYSASECPSKLQQKLEQLKFEGGAFLPMVPVLQWAPHATQEQYKRLIHYVGCMGWQNIKFDDIKEVLSLLNSMANGVMFDNWRVPVKREMWSKRGAPPSSACVRCAVVGNGGILRKAGLGSEIDKHDYVFRMNGAILHGFEEDVGKRTSFYFFSTNTMRNSFAAYRGSGFLKVPISEETRYVFIPDHDRDYFLVTAAAKGVLVEKGREKGINPSNLLGPNLTAEKFKMIHPDFSRYLRNRLLPAPIMKSQSRNIYRPSTGAFALLTALYVCDEVSAFGFLTENYANFSDHYYDKTYKKTGFYANHNYNKEMKLWRRLHDVGAISLFMRNNTDVGLLHKS</sequence>
<protein>
    <recommendedName>
        <fullName evidence="14">alpha-N-acetylgalactosaminide alpha-2,6-sialyltransferase</fullName>
        <ecNumber evidence="14">2.4.3.3</ecNumber>
    </recommendedName>
</protein>
<keyword evidence="7" id="KW-0735">Signal-anchor</keyword>
<dbReference type="InterPro" id="IPR012163">
    <property type="entry name" value="Sialyl_trans"/>
</dbReference>
<dbReference type="InterPro" id="IPR001675">
    <property type="entry name" value="Glyco_trans_29"/>
</dbReference>
<feature type="transmembrane region" description="Helical" evidence="18">
    <location>
        <begin position="6"/>
        <end position="25"/>
    </location>
</feature>
<evidence type="ECO:0000256" key="5">
    <source>
        <dbReference type="ARBA" id="ARBA00022679"/>
    </source>
</evidence>
<dbReference type="GO" id="GO:0000139">
    <property type="term" value="C:Golgi membrane"/>
    <property type="evidence" value="ECO:0007669"/>
    <property type="project" value="UniProtKB-SubCell"/>
</dbReference>
<evidence type="ECO:0000256" key="4">
    <source>
        <dbReference type="ARBA" id="ARBA00022676"/>
    </source>
</evidence>